<dbReference type="InterPro" id="IPR007621">
    <property type="entry name" value="TPM_dom"/>
</dbReference>
<keyword evidence="2" id="KW-0472">Membrane</keyword>
<evidence type="ECO:0000256" key="2">
    <source>
        <dbReference type="SAM" id="Phobius"/>
    </source>
</evidence>
<evidence type="ECO:0000313" key="5">
    <source>
        <dbReference type="EMBL" id="BAL81905.1"/>
    </source>
</evidence>
<proteinExistence type="predicted"/>
<evidence type="ECO:0000313" key="6">
    <source>
        <dbReference type="Proteomes" id="UP000007887"/>
    </source>
</evidence>
<feature type="compositionally biased region" description="Low complexity" evidence="1">
    <location>
        <begin position="264"/>
        <end position="273"/>
    </location>
</feature>
<accession>I0GMB8</accession>
<dbReference type="Pfam" id="PF04536">
    <property type="entry name" value="TPM_phosphatase"/>
    <property type="match status" value="1"/>
</dbReference>
<dbReference type="PATRIC" id="fig|927704.6.peg.201"/>
<feature type="region of interest" description="Disordered" evidence="1">
    <location>
        <begin position="259"/>
        <end position="281"/>
    </location>
</feature>
<evidence type="ECO:0000256" key="3">
    <source>
        <dbReference type="SAM" id="SignalP"/>
    </source>
</evidence>
<dbReference type="PANTHER" id="PTHR30373:SF2">
    <property type="entry name" value="UPF0603 PROTEIN YGCG"/>
    <property type="match status" value="1"/>
</dbReference>
<protein>
    <submittedName>
        <fullName evidence="5">Hypothetical membrane protein</fullName>
    </submittedName>
</protein>
<dbReference type="KEGG" id="sri:SELR_01970"/>
<feature type="domain" description="TPM" evidence="4">
    <location>
        <begin position="54"/>
        <end position="176"/>
    </location>
</feature>
<keyword evidence="2" id="KW-1133">Transmembrane helix</keyword>
<feature type="transmembrane region" description="Helical" evidence="2">
    <location>
        <begin position="194"/>
        <end position="213"/>
    </location>
</feature>
<evidence type="ECO:0000256" key="1">
    <source>
        <dbReference type="SAM" id="MobiDB-lite"/>
    </source>
</evidence>
<dbReference type="Proteomes" id="UP000007887">
    <property type="component" value="Chromosome"/>
</dbReference>
<dbReference type="PANTHER" id="PTHR30373">
    <property type="entry name" value="UPF0603 PROTEIN YGCG"/>
    <property type="match status" value="1"/>
</dbReference>
<name>I0GMB8_SELRL</name>
<dbReference type="AlphaFoldDB" id="I0GMB8"/>
<keyword evidence="3" id="KW-0732">Signal</keyword>
<dbReference type="Gene3D" id="3.10.310.50">
    <property type="match status" value="1"/>
</dbReference>
<gene>
    <name evidence="5" type="ordered locus">SELR_01970</name>
</gene>
<dbReference type="eggNOG" id="COG1512">
    <property type="taxonomic scope" value="Bacteria"/>
</dbReference>
<dbReference type="HOGENOM" id="CLU_060109_0_0_9"/>
<sequence length="281" mass="30048">MMKKIIMRLALVLVCMAVAWGAVLPAGSEAADQPRVEKKAAANGPASVELGAPVVDKASILTKAQVEKLTEKIKAVEEKHQVRIGIYTLKNLPSGMKAGKLANNVLDEHYAGGQNGSIVFLIAMGSRDWYISTDNTMRQRIVDGVGIDGLKDMFLEDLSDGNYAESFGAFVDGVDKYLTYYEETGEPYDPANEFSYTAAAVAVLLALFAAWAFRGGLISSMSNVNPASEASAYLTQGSFHLSRNQDTFLYTTVTRVAKSKNDDSSSSSCSDSSHGGGGGKF</sequence>
<organism evidence="5 6">
    <name type="scientific">Selenomonas ruminantium subsp. lactilytica (strain NBRC 103574 / TAM6421)</name>
    <dbReference type="NCBI Taxonomy" id="927704"/>
    <lineage>
        <taxon>Bacteria</taxon>
        <taxon>Bacillati</taxon>
        <taxon>Bacillota</taxon>
        <taxon>Negativicutes</taxon>
        <taxon>Selenomonadales</taxon>
        <taxon>Selenomonadaceae</taxon>
        <taxon>Selenomonas</taxon>
    </lineage>
</organism>
<dbReference type="EMBL" id="AP012292">
    <property type="protein sequence ID" value="BAL81905.1"/>
    <property type="molecule type" value="Genomic_DNA"/>
</dbReference>
<feature type="chain" id="PRO_5039198943" evidence="3">
    <location>
        <begin position="22"/>
        <end position="281"/>
    </location>
</feature>
<keyword evidence="2" id="KW-0812">Transmembrane</keyword>
<reference evidence="5 6" key="1">
    <citation type="submission" date="2011-10" db="EMBL/GenBank/DDBJ databases">
        <title>Whole genome sequence of Selenomonas ruminantium subsp. lactilytica TAM6421.</title>
        <authorList>
            <person name="Oguchi A."/>
            <person name="Ankai A."/>
            <person name="Kaneko J."/>
            <person name="Yamada-Narita S."/>
            <person name="Fukui S."/>
            <person name="Takahashi M."/>
            <person name="Onodera T."/>
            <person name="Kojima S."/>
            <person name="Fushimi T."/>
            <person name="Abe N."/>
            <person name="Kamio Y."/>
            <person name="Yamazaki S."/>
            <person name="Fujita N."/>
        </authorList>
    </citation>
    <scope>NUCLEOTIDE SEQUENCE [LARGE SCALE GENOMIC DNA]</scope>
    <source>
        <strain evidence="6">NBRC 103574 / TAM6421</strain>
    </source>
</reference>
<evidence type="ECO:0000259" key="4">
    <source>
        <dbReference type="Pfam" id="PF04536"/>
    </source>
</evidence>
<feature type="signal peptide" evidence="3">
    <location>
        <begin position="1"/>
        <end position="21"/>
    </location>
</feature>